<accession>A0A6J5KUZ4</accession>
<dbReference type="EMBL" id="LR796188">
    <property type="protein sequence ID" value="CAB4125152.1"/>
    <property type="molecule type" value="Genomic_DNA"/>
</dbReference>
<sequence>MTTTWKIIDLKSQIADGLVTNVTYECRVELEGIIARKIEEMALAGDPTKPNYIPFAELLEEDILRWITASLGQAQMTRIETELQDTVTARKVEKDAITEKSGIPWI</sequence>
<protein>
    <recommendedName>
        <fullName evidence="1">DUF7936 domain-containing protein</fullName>
    </recommendedName>
</protein>
<proteinExistence type="predicted"/>
<gene>
    <name evidence="2" type="ORF">UFOVP54_70</name>
</gene>
<evidence type="ECO:0000259" key="1">
    <source>
        <dbReference type="Pfam" id="PF25590"/>
    </source>
</evidence>
<dbReference type="Pfam" id="PF25590">
    <property type="entry name" value="DUF7936"/>
    <property type="match status" value="1"/>
</dbReference>
<organism evidence="2">
    <name type="scientific">uncultured Caudovirales phage</name>
    <dbReference type="NCBI Taxonomy" id="2100421"/>
    <lineage>
        <taxon>Viruses</taxon>
        <taxon>Duplodnaviria</taxon>
        <taxon>Heunggongvirae</taxon>
        <taxon>Uroviricota</taxon>
        <taxon>Caudoviricetes</taxon>
        <taxon>Peduoviridae</taxon>
        <taxon>Maltschvirus</taxon>
        <taxon>Maltschvirus maltsch</taxon>
    </lineage>
</organism>
<evidence type="ECO:0000313" key="2">
    <source>
        <dbReference type="EMBL" id="CAB4125152.1"/>
    </source>
</evidence>
<name>A0A6J5KUZ4_9CAUD</name>
<feature type="domain" description="DUF7936" evidence="1">
    <location>
        <begin position="2"/>
        <end position="105"/>
    </location>
</feature>
<reference evidence="2" key="1">
    <citation type="submission" date="2020-04" db="EMBL/GenBank/DDBJ databases">
        <authorList>
            <person name="Chiriac C."/>
            <person name="Salcher M."/>
            <person name="Ghai R."/>
            <person name="Kavagutti S V."/>
        </authorList>
    </citation>
    <scope>NUCLEOTIDE SEQUENCE</scope>
</reference>
<dbReference type="InterPro" id="IPR057696">
    <property type="entry name" value="DUF7936"/>
</dbReference>